<evidence type="ECO:0000313" key="3">
    <source>
        <dbReference type="Proteomes" id="UP000317715"/>
    </source>
</evidence>
<keyword evidence="1" id="KW-1133">Transmembrane helix</keyword>
<dbReference type="OrthoDB" id="4955388at2"/>
<reference evidence="2 3" key="1">
    <citation type="submission" date="2019-06" db="EMBL/GenBank/DDBJ databases">
        <title>Whole genome shotgun sequence of Paenarthrobacter aurescens NBRC 12136.</title>
        <authorList>
            <person name="Hosoyama A."/>
            <person name="Uohara A."/>
            <person name="Ohji S."/>
            <person name="Ichikawa N."/>
        </authorList>
    </citation>
    <scope>NUCLEOTIDE SEQUENCE [LARGE SCALE GENOMIC DNA]</scope>
    <source>
        <strain evidence="2 3">NBRC 12136</strain>
    </source>
</reference>
<sequence length="143" mass="15196">MTPVAQLALTFALLAPSWFVLQASLMAAYDGLLSMIGLALTSVIVPLMAIVASITVGLPLRFIPAVNRWWAGSARIYISIAAIAVGLIAAGLVKTVRQVGELDGIPYDTTTPDPMLLCCGWLLLAFLLVNASLPLRWTRESGS</sequence>
<accession>A0A4Y3NLC6</accession>
<feature type="transmembrane region" description="Helical" evidence="1">
    <location>
        <begin position="114"/>
        <end position="133"/>
    </location>
</feature>
<dbReference type="EMBL" id="BJMD01000016">
    <property type="protein sequence ID" value="GEB19996.1"/>
    <property type="molecule type" value="Genomic_DNA"/>
</dbReference>
<keyword evidence="1" id="KW-0472">Membrane</keyword>
<dbReference type="AlphaFoldDB" id="A0A4Y3NLC6"/>
<keyword evidence="3" id="KW-1185">Reference proteome</keyword>
<gene>
    <name evidence="2" type="ORF">AAU01_27510</name>
</gene>
<evidence type="ECO:0000256" key="1">
    <source>
        <dbReference type="SAM" id="Phobius"/>
    </source>
</evidence>
<dbReference type="Proteomes" id="UP000317715">
    <property type="component" value="Unassembled WGS sequence"/>
</dbReference>
<evidence type="ECO:0000313" key="2">
    <source>
        <dbReference type="EMBL" id="GEB19996.1"/>
    </source>
</evidence>
<proteinExistence type="predicted"/>
<feature type="transmembrane region" description="Helical" evidence="1">
    <location>
        <begin position="74"/>
        <end position="94"/>
    </location>
</feature>
<organism evidence="2 3">
    <name type="scientific">Paenarthrobacter aurescens</name>
    <name type="common">Arthrobacter aurescens</name>
    <dbReference type="NCBI Taxonomy" id="43663"/>
    <lineage>
        <taxon>Bacteria</taxon>
        <taxon>Bacillati</taxon>
        <taxon>Actinomycetota</taxon>
        <taxon>Actinomycetes</taxon>
        <taxon>Micrococcales</taxon>
        <taxon>Micrococcaceae</taxon>
        <taxon>Paenarthrobacter</taxon>
    </lineage>
</organism>
<keyword evidence="1" id="KW-0812">Transmembrane</keyword>
<protein>
    <submittedName>
        <fullName evidence="2">Uncharacterized protein</fullName>
    </submittedName>
</protein>
<name>A0A4Y3NLC6_PAEAU</name>
<dbReference type="RefSeq" id="WP_141284372.1">
    <property type="nucleotide sequence ID" value="NZ_BAAAWK010000001.1"/>
</dbReference>
<feature type="transmembrane region" description="Helical" evidence="1">
    <location>
        <begin position="32"/>
        <end position="62"/>
    </location>
</feature>
<dbReference type="GeneID" id="97302959"/>
<comment type="caution">
    <text evidence="2">The sequence shown here is derived from an EMBL/GenBank/DDBJ whole genome shotgun (WGS) entry which is preliminary data.</text>
</comment>